<dbReference type="EC" id="1.17.1.8" evidence="10 13"/>
<dbReference type="PANTHER" id="PTHR20836:SF0">
    <property type="entry name" value="4-HYDROXY-TETRAHYDRODIPICOLINATE REDUCTASE 1, CHLOROPLASTIC-RELATED"/>
    <property type="match status" value="1"/>
</dbReference>
<evidence type="ECO:0000256" key="5">
    <source>
        <dbReference type="ARBA" id="ARBA00022915"/>
    </source>
</evidence>
<dbReference type="GO" id="GO:0008839">
    <property type="term" value="F:4-hydroxy-tetrahydrodipicolinate reductase"/>
    <property type="evidence" value="ECO:0007669"/>
    <property type="project" value="UniProtKB-UniRule"/>
</dbReference>
<dbReference type="GO" id="GO:0019877">
    <property type="term" value="P:diaminopimelate biosynthetic process"/>
    <property type="evidence" value="ECO:0007669"/>
    <property type="project" value="UniProtKB-UniRule"/>
</dbReference>
<dbReference type="InterPro" id="IPR000846">
    <property type="entry name" value="DapB_N"/>
</dbReference>
<evidence type="ECO:0000256" key="1">
    <source>
        <dbReference type="ARBA" id="ARBA00006642"/>
    </source>
</evidence>
<proteinExistence type="inferred from homology"/>
<accession>A0A410JV80</accession>
<keyword evidence="8 13" id="KW-0457">Lysine biosynthesis</keyword>
<keyword evidence="6 13" id="KW-0560">Oxidoreductase</keyword>
<dbReference type="NCBIfam" id="TIGR00036">
    <property type="entry name" value="dapB"/>
    <property type="match status" value="1"/>
</dbReference>
<dbReference type="FunFam" id="3.30.360.10:FF:000004">
    <property type="entry name" value="4-hydroxy-tetrahydrodipicolinate reductase"/>
    <property type="match status" value="1"/>
</dbReference>
<evidence type="ECO:0000259" key="14">
    <source>
        <dbReference type="Pfam" id="PF01113"/>
    </source>
</evidence>
<keyword evidence="4 13" id="KW-0521">NADP</keyword>
<comment type="pathway">
    <text evidence="9 13">Amino-acid biosynthesis; L-lysine biosynthesis via DAP pathway; (S)-tetrahydrodipicolinate from L-aspartate: step 4/4.</text>
</comment>
<dbReference type="GO" id="GO:0005829">
    <property type="term" value="C:cytosol"/>
    <property type="evidence" value="ECO:0007669"/>
    <property type="project" value="TreeGrafter"/>
</dbReference>
<dbReference type="Gene3D" id="3.40.50.720">
    <property type="entry name" value="NAD(P)-binding Rossmann-like Domain"/>
    <property type="match status" value="1"/>
</dbReference>
<dbReference type="RefSeq" id="WP_128465371.1">
    <property type="nucleotide sequence ID" value="NZ_CP035108.1"/>
</dbReference>
<dbReference type="InterPro" id="IPR022664">
    <property type="entry name" value="DapB_N_CS"/>
</dbReference>
<evidence type="ECO:0000256" key="13">
    <source>
        <dbReference type="HAMAP-Rule" id="MF_00102"/>
    </source>
</evidence>
<comment type="caution">
    <text evidence="13">Lacks conserved residue(s) required for the propagation of feature annotation.</text>
</comment>
<dbReference type="GO" id="GO:0009089">
    <property type="term" value="P:lysine biosynthetic process via diaminopimelate"/>
    <property type="evidence" value="ECO:0007669"/>
    <property type="project" value="UniProtKB-UniRule"/>
</dbReference>
<comment type="subcellular location">
    <subcellularLocation>
        <location evidence="13">Cytoplasm</location>
    </subcellularLocation>
</comment>
<feature type="active site" description="Proton donor/acceptor" evidence="13">
    <location>
        <position position="157"/>
    </location>
</feature>
<dbReference type="SUPFAM" id="SSF51735">
    <property type="entry name" value="NAD(P)-binding Rossmann-fold domains"/>
    <property type="match status" value="1"/>
</dbReference>
<evidence type="ECO:0000256" key="4">
    <source>
        <dbReference type="ARBA" id="ARBA00022857"/>
    </source>
</evidence>
<dbReference type="PIRSF" id="PIRSF000161">
    <property type="entry name" value="DHPR"/>
    <property type="match status" value="1"/>
</dbReference>
<dbReference type="EMBL" id="CP035108">
    <property type="protein sequence ID" value="QAR32084.1"/>
    <property type="molecule type" value="Genomic_DNA"/>
</dbReference>
<evidence type="ECO:0000256" key="12">
    <source>
        <dbReference type="ARBA" id="ARBA00049396"/>
    </source>
</evidence>
<feature type="binding site" evidence="13">
    <location>
        <begin position="10"/>
        <end position="15"/>
    </location>
    <ligand>
        <name>NAD(+)</name>
        <dbReference type="ChEBI" id="CHEBI:57540"/>
    </ligand>
</feature>
<keyword evidence="2 13" id="KW-0963">Cytoplasm</keyword>
<feature type="binding site" evidence="13">
    <location>
        <begin position="100"/>
        <end position="102"/>
    </location>
    <ligand>
        <name>NAD(+)</name>
        <dbReference type="ChEBI" id="CHEBI:57540"/>
    </ligand>
</feature>
<reference evidence="16 17" key="1">
    <citation type="submission" date="2019-01" db="EMBL/GenBank/DDBJ databases">
        <title>Geovibrio thiophilus DSM 11263, complete genome.</title>
        <authorList>
            <person name="Spring S."/>
            <person name="Bunk B."/>
            <person name="Sproer C."/>
        </authorList>
    </citation>
    <scope>NUCLEOTIDE SEQUENCE [LARGE SCALE GENOMIC DNA]</scope>
    <source>
        <strain evidence="16 17">DSM 11263</strain>
    </source>
</reference>
<dbReference type="CDD" id="cd02274">
    <property type="entry name" value="DHDPR_N"/>
    <property type="match status" value="1"/>
</dbReference>
<keyword evidence="5 13" id="KW-0220">Diaminopimelate biosynthesis</keyword>
<dbReference type="AlphaFoldDB" id="A0A410JV80"/>
<organism evidence="16 17">
    <name type="scientific">Geovibrio thiophilus</name>
    <dbReference type="NCBI Taxonomy" id="139438"/>
    <lineage>
        <taxon>Bacteria</taxon>
        <taxon>Pseudomonadati</taxon>
        <taxon>Deferribacterota</taxon>
        <taxon>Deferribacteres</taxon>
        <taxon>Deferribacterales</taxon>
        <taxon>Geovibrionaceae</taxon>
        <taxon>Geovibrio</taxon>
    </lineage>
</organism>
<comment type="function">
    <text evidence="13">Catalyzes the conversion of 4-hydroxy-tetrahydrodipicolinate (HTPA) to tetrahydrodipicolinate.</text>
</comment>
<dbReference type="GO" id="GO:0050661">
    <property type="term" value="F:NADP binding"/>
    <property type="evidence" value="ECO:0007669"/>
    <property type="project" value="UniProtKB-UniRule"/>
</dbReference>
<evidence type="ECO:0000256" key="7">
    <source>
        <dbReference type="ARBA" id="ARBA00023027"/>
    </source>
</evidence>
<feature type="domain" description="Dihydrodipicolinate reductase N-terminal" evidence="14">
    <location>
        <begin position="4"/>
        <end position="127"/>
    </location>
</feature>
<dbReference type="Pfam" id="PF05173">
    <property type="entry name" value="DapB_C"/>
    <property type="match status" value="1"/>
</dbReference>
<feature type="active site" description="Proton donor" evidence="13">
    <location>
        <position position="161"/>
    </location>
</feature>
<evidence type="ECO:0000313" key="17">
    <source>
        <dbReference type="Proteomes" id="UP000287502"/>
    </source>
</evidence>
<feature type="binding site" evidence="13">
    <location>
        <position position="49"/>
    </location>
    <ligand>
        <name>NAD(+)</name>
        <dbReference type="ChEBI" id="CHEBI:57540"/>
    </ligand>
</feature>
<evidence type="ECO:0000256" key="11">
    <source>
        <dbReference type="ARBA" id="ARBA00049080"/>
    </source>
</evidence>
<dbReference type="PROSITE" id="PS01298">
    <property type="entry name" value="DAPB"/>
    <property type="match status" value="1"/>
</dbReference>
<dbReference type="Gene3D" id="3.30.360.10">
    <property type="entry name" value="Dihydrodipicolinate Reductase, domain 2"/>
    <property type="match status" value="1"/>
</dbReference>
<dbReference type="KEGG" id="gtl:EP073_01300"/>
<dbReference type="HAMAP" id="MF_00102">
    <property type="entry name" value="DapB"/>
    <property type="match status" value="1"/>
</dbReference>
<dbReference type="OrthoDB" id="9790352at2"/>
<keyword evidence="3 13" id="KW-0028">Amino-acid biosynthesis</keyword>
<comment type="caution">
    <text evidence="13">Was originally thought to be a dihydrodipicolinate reductase (DHDPR), catalyzing the conversion of dihydrodipicolinate to tetrahydrodipicolinate. However, it was shown in E.coli that the substrate of the enzymatic reaction is not dihydrodipicolinate (DHDP) but in fact (2S,4S)-4-hydroxy-2,3,4,5-tetrahydrodipicolinic acid (HTPA), the product released by the DapA-catalyzed reaction.</text>
</comment>
<name>A0A410JV80_9BACT</name>
<evidence type="ECO:0000256" key="2">
    <source>
        <dbReference type="ARBA" id="ARBA00022490"/>
    </source>
</evidence>
<dbReference type="InterPro" id="IPR023940">
    <property type="entry name" value="DHDPR_bac"/>
</dbReference>
<evidence type="ECO:0000256" key="3">
    <source>
        <dbReference type="ARBA" id="ARBA00022605"/>
    </source>
</evidence>
<evidence type="ECO:0000256" key="6">
    <source>
        <dbReference type="ARBA" id="ARBA00023002"/>
    </source>
</evidence>
<dbReference type="Proteomes" id="UP000287502">
    <property type="component" value="Chromosome"/>
</dbReference>
<dbReference type="PANTHER" id="PTHR20836">
    <property type="entry name" value="DIHYDRODIPICOLINATE REDUCTASE"/>
    <property type="match status" value="1"/>
</dbReference>
<comment type="catalytic activity">
    <reaction evidence="12 13">
        <text>(S)-2,3,4,5-tetrahydrodipicolinate + NAD(+) + H2O = (2S,4S)-4-hydroxy-2,3,4,5-tetrahydrodipicolinate + NADH + H(+)</text>
        <dbReference type="Rhea" id="RHEA:35323"/>
        <dbReference type="ChEBI" id="CHEBI:15377"/>
        <dbReference type="ChEBI" id="CHEBI:15378"/>
        <dbReference type="ChEBI" id="CHEBI:16845"/>
        <dbReference type="ChEBI" id="CHEBI:57540"/>
        <dbReference type="ChEBI" id="CHEBI:57945"/>
        <dbReference type="ChEBI" id="CHEBI:67139"/>
        <dbReference type="EC" id="1.17.1.8"/>
    </reaction>
</comment>
<keyword evidence="7 13" id="KW-0520">NAD</keyword>
<evidence type="ECO:0000256" key="9">
    <source>
        <dbReference type="ARBA" id="ARBA00037922"/>
    </source>
</evidence>
<feature type="binding site" evidence="13">
    <location>
        <position position="158"/>
    </location>
    <ligand>
        <name>(S)-2,3,4,5-tetrahydrodipicolinate</name>
        <dbReference type="ChEBI" id="CHEBI:16845"/>
    </ligand>
</feature>
<protein>
    <recommendedName>
        <fullName evidence="10 13">4-hydroxy-tetrahydrodipicolinate reductase</fullName>
        <shortName evidence="13">HTPA reductase</shortName>
        <ecNumber evidence="10 13">1.17.1.8</ecNumber>
    </recommendedName>
</protein>
<gene>
    <name evidence="13" type="primary">dapB</name>
    <name evidence="16" type="ORF">EP073_01300</name>
</gene>
<dbReference type="InterPro" id="IPR022663">
    <property type="entry name" value="DapB_C"/>
</dbReference>
<feature type="binding site" evidence="13">
    <location>
        <begin position="167"/>
        <end position="168"/>
    </location>
    <ligand>
        <name>(S)-2,3,4,5-tetrahydrodipicolinate</name>
        <dbReference type="ChEBI" id="CHEBI:16845"/>
    </ligand>
</feature>
<comment type="similarity">
    <text evidence="1 13">Belongs to the DapB family.</text>
</comment>
<dbReference type="SUPFAM" id="SSF55347">
    <property type="entry name" value="Glyceraldehyde-3-phosphate dehydrogenase-like, C-terminal domain"/>
    <property type="match status" value="1"/>
</dbReference>
<evidence type="ECO:0000313" key="16">
    <source>
        <dbReference type="EMBL" id="QAR32084.1"/>
    </source>
</evidence>
<keyword evidence="17" id="KW-1185">Reference proteome</keyword>
<comment type="catalytic activity">
    <reaction evidence="11 13">
        <text>(S)-2,3,4,5-tetrahydrodipicolinate + NADP(+) + H2O = (2S,4S)-4-hydroxy-2,3,4,5-tetrahydrodipicolinate + NADPH + H(+)</text>
        <dbReference type="Rhea" id="RHEA:35331"/>
        <dbReference type="ChEBI" id="CHEBI:15377"/>
        <dbReference type="ChEBI" id="CHEBI:15378"/>
        <dbReference type="ChEBI" id="CHEBI:16845"/>
        <dbReference type="ChEBI" id="CHEBI:57783"/>
        <dbReference type="ChEBI" id="CHEBI:58349"/>
        <dbReference type="ChEBI" id="CHEBI:67139"/>
        <dbReference type="EC" id="1.17.1.8"/>
    </reaction>
</comment>
<feature type="domain" description="Dihydrodipicolinate reductase C-terminal" evidence="15">
    <location>
        <begin position="130"/>
        <end position="266"/>
    </location>
</feature>
<evidence type="ECO:0000256" key="8">
    <source>
        <dbReference type="ARBA" id="ARBA00023154"/>
    </source>
</evidence>
<dbReference type="GO" id="GO:0051287">
    <property type="term" value="F:NAD binding"/>
    <property type="evidence" value="ECO:0007669"/>
    <property type="project" value="UniProtKB-UniRule"/>
</dbReference>
<evidence type="ECO:0000259" key="15">
    <source>
        <dbReference type="Pfam" id="PF05173"/>
    </source>
</evidence>
<dbReference type="UniPathway" id="UPA00034">
    <property type="reaction ID" value="UER00018"/>
</dbReference>
<dbReference type="GO" id="GO:0016726">
    <property type="term" value="F:oxidoreductase activity, acting on CH or CH2 groups, NAD or NADP as acceptor"/>
    <property type="evidence" value="ECO:0007669"/>
    <property type="project" value="UniProtKB-UniRule"/>
</dbReference>
<dbReference type="InterPro" id="IPR036291">
    <property type="entry name" value="NAD(P)-bd_dom_sf"/>
</dbReference>
<comment type="subunit">
    <text evidence="13">Homotetramer.</text>
</comment>
<sequence>MDKVKVCMVGAAGKMGRRIICLLAESDKAELKGALEHSASSFLSMDAGEVAGCGKNGVSITSDLGTAVKGCDVIIDFTGCEPTMHALPGYVRFGVPAVIGSTGFTPEQTEKLKEASEKMPLLVSPNMSLGVNLTFKVLEMVAKAIGNTYDIEIVEAHHRLKKDAPSGTAMKMGEVVANATGRNIDKDGAFCRKGIIGERTDREIGMQTLRAGDIVGEHTVMFCGQGERIEITHRAHTRDTFAQGAISAAAWLKGKDKGLYNMYDVLGL</sequence>
<evidence type="ECO:0000256" key="10">
    <source>
        <dbReference type="ARBA" id="ARBA00038983"/>
    </source>
</evidence>
<feature type="binding site" evidence="13">
    <location>
        <begin position="124"/>
        <end position="127"/>
    </location>
    <ligand>
        <name>NAD(+)</name>
        <dbReference type="ChEBI" id="CHEBI:57540"/>
    </ligand>
</feature>
<dbReference type="Pfam" id="PF01113">
    <property type="entry name" value="DapB_N"/>
    <property type="match status" value="1"/>
</dbReference>